<dbReference type="AlphaFoldDB" id="A0A1J4JVV2"/>
<comment type="caution">
    <text evidence="1">The sequence shown here is derived from an EMBL/GenBank/DDBJ whole genome shotgun (WGS) entry which is preliminary data.</text>
</comment>
<accession>A0A1J4JVV2</accession>
<reference evidence="1" key="1">
    <citation type="submission" date="2016-10" db="EMBL/GenBank/DDBJ databases">
        <authorList>
            <person name="Benchimol M."/>
            <person name="Almeida L.G."/>
            <person name="Vasconcelos A.T."/>
            <person name="Perreira-Neves A."/>
            <person name="Rosa I.A."/>
            <person name="Tasca T."/>
            <person name="Bogo M.R."/>
            <person name="de Souza W."/>
        </authorList>
    </citation>
    <scope>NUCLEOTIDE SEQUENCE [LARGE SCALE GENOMIC DNA]</scope>
    <source>
        <strain evidence="1">K</strain>
    </source>
</reference>
<protein>
    <submittedName>
        <fullName evidence="1">Uncharacterized protein</fullName>
    </submittedName>
</protein>
<evidence type="ECO:0000313" key="2">
    <source>
        <dbReference type="Proteomes" id="UP000179807"/>
    </source>
</evidence>
<evidence type="ECO:0000313" key="1">
    <source>
        <dbReference type="EMBL" id="OHT03139.1"/>
    </source>
</evidence>
<dbReference type="SUPFAM" id="SSF49785">
    <property type="entry name" value="Galactose-binding domain-like"/>
    <property type="match status" value="1"/>
</dbReference>
<dbReference type="InterPro" id="IPR008979">
    <property type="entry name" value="Galactose-bd-like_sf"/>
</dbReference>
<dbReference type="RefSeq" id="XP_068356275.1">
    <property type="nucleotide sequence ID" value="XM_068493309.1"/>
</dbReference>
<dbReference type="Gene3D" id="2.60.120.260">
    <property type="entry name" value="Galactose-binding domain-like"/>
    <property type="match status" value="1"/>
</dbReference>
<proteinExistence type="predicted"/>
<sequence>MYSLGNEKIVLKCLSIRKINYQITASNMKDLYLKLKNNYPSILIYTSINKIIDFCASNIDKKETQEMITKYFTKEEIDAIFRSIEFIISDEDSVFELICNIINERGDNFFTLLSHVQFLNLSIKKRHQYLDFIEPTKLNFDDWKTFITRVKSLFGTCILEDSSIIFRPQYGHEFEGIFNYLNKECSGNCATKKLIHVRCSSLKSTSPEFLFDYKTLSSDKFWSLNNENDGYLQIDFKKRKINLSHYSFHTPNNQYSNILSPKNWEIKGSNDKIHWDILDSRKYDPHLNRHNTFYCYECTYKNRKNYQYIRFYQRGVNHGDDYDTHLSGIEFFGKLIN</sequence>
<keyword evidence="2" id="KW-1185">Reference proteome</keyword>
<name>A0A1J4JVV2_9EUKA</name>
<organism evidence="1 2">
    <name type="scientific">Tritrichomonas foetus</name>
    <dbReference type="NCBI Taxonomy" id="1144522"/>
    <lineage>
        <taxon>Eukaryota</taxon>
        <taxon>Metamonada</taxon>
        <taxon>Parabasalia</taxon>
        <taxon>Tritrichomonadida</taxon>
        <taxon>Tritrichomonadidae</taxon>
        <taxon>Tritrichomonas</taxon>
    </lineage>
</organism>
<dbReference type="VEuPathDB" id="TrichDB:TRFO_06799"/>
<dbReference type="Proteomes" id="UP000179807">
    <property type="component" value="Unassembled WGS sequence"/>
</dbReference>
<gene>
    <name evidence="1" type="ORF">TRFO_06799</name>
</gene>
<dbReference type="EMBL" id="MLAK01000838">
    <property type="protein sequence ID" value="OHT03139.1"/>
    <property type="molecule type" value="Genomic_DNA"/>
</dbReference>
<dbReference type="GeneID" id="94828013"/>